<name>A0A1U7CRV0_9BACT</name>
<feature type="transmembrane region" description="Helical" evidence="1">
    <location>
        <begin position="326"/>
        <end position="345"/>
    </location>
</feature>
<dbReference type="EMBL" id="CP019082">
    <property type="protein sequence ID" value="APW61661.1"/>
    <property type="molecule type" value="Genomic_DNA"/>
</dbReference>
<keyword evidence="3" id="KW-1185">Reference proteome</keyword>
<dbReference type="AlphaFoldDB" id="A0A1U7CRV0"/>
<feature type="transmembrane region" description="Helical" evidence="1">
    <location>
        <begin position="165"/>
        <end position="185"/>
    </location>
</feature>
<accession>A0A1U7CRV0</accession>
<feature type="transmembrane region" description="Helical" evidence="1">
    <location>
        <begin position="300"/>
        <end position="320"/>
    </location>
</feature>
<feature type="transmembrane region" description="Helical" evidence="1">
    <location>
        <begin position="139"/>
        <end position="158"/>
    </location>
</feature>
<dbReference type="OrthoDB" id="249103at2"/>
<dbReference type="Proteomes" id="UP000186309">
    <property type="component" value="Chromosome"/>
</dbReference>
<protein>
    <recommendedName>
        <fullName evidence="4">O-Antigen ligase</fullName>
    </recommendedName>
</protein>
<keyword evidence="1" id="KW-1133">Transmembrane helix</keyword>
<gene>
    <name evidence="2" type="ORF">BSF38_03186</name>
</gene>
<feature type="transmembrane region" description="Helical" evidence="1">
    <location>
        <begin position="40"/>
        <end position="59"/>
    </location>
</feature>
<reference evidence="3" key="1">
    <citation type="submission" date="2016-12" db="EMBL/GenBank/DDBJ databases">
        <title>Comparative genomics of four Isosphaeraceae planctomycetes: a common pool of plasmids and glycoside hydrolase genes.</title>
        <authorList>
            <person name="Ivanova A."/>
        </authorList>
    </citation>
    <scope>NUCLEOTIDE SEQUENCE [LARGE SCALE GENOMIC DNA]</scope>
    <source>
        <strain evidence="3">PX4</strain>
    </source>
</reference>
<evidence type="ECO:0000313" key="3">
    <source>
        <dbReference type="Proteomes" id="UP000186309"/>
    </source>
</evidence>
<proteinExistence type="predicted"/>
<keyword evidence="1" id="KW-0812">Transmembrane</keyword>
<sequence length="525" mass="54395">MNARQKILAVCDRLLGWLLAAVILGATLGFGGTAWWFRPWLVAGVTVLVLLKLLQDLLVGRTPILKTPLGLLGLAALALAVVQLAPLPGRLAERLSPTARAAYAQGALPDLVHADDAEAAPAEALPIRSPASLDRSATLHWLVLATACLGVFWCTSHFTDRLGKLYLVWGAVIAGFMLNSALALVQVSTRTEGLYGFCTPGAGAPWWAPNDNDLIDAPATTALRNLPDPISGKAIAPAAGAHLAVSHPFVFGTLPGGVGGFLAMGALALPLALAIVVHLGAPRGSRESWADRLGHSSQGALVVLLSVLLVLSCGLVGLASGPWFCLPFAFGLTMVGLPATIVPGARRLAFGLTMLSLLALGTGVGLEVYWADLLGTSAPLQAPDLRTSREVWTEAARIFKAFPIVGVGLGGFGAAHPYFKGHDLASTTAMSSLLQWGVEAGAVGLGLLALAGLWCLARLPGGVMRLGSMDRFLAFGLIGAVAGFSLLAVIHWTVELTAVAVSASALGGTWNRWLAGGTDLFVERG</sequence>
<dbReference type="KEGG" id="pbor:BSF38_03186"/>
<feature type="transmembrane region" description="Helical" evidence="1">
    <location>
        <begin position="258"/>
        <end position="279"/>
    </location>
</feature>
<feature type="transmembrane region" description="Helical" evidence="1">
    <location>
        <begin position="352"/>
        <end position="371"/>
    </location>
</feature>
<dbReference type="RefSeq" id="WP_076347186.1">
    <property type="nucleotide sequence ID" value="NZ_CP019082.1"/>
</dbReference>
<evidence type="ECO:0000256" key="1">
    <source>
        <dbReference type="SAM" id="Phobius"/>
    </source>
</evidence>
<organism evidence="2 3">
    <name type="scientific">Paludisphaera borealis</name>
    <dbReference type="NCBI Taxonomy" id="1387353"/>
    <lineage>
        <taxon>Bacteria</taxon>
        <taxon>Pseudomonadati</taxon>
        <taxon>Planctomycetota</taxon>
        <taxon>Planctomycetia</taxon>
        <taxon>Isosphaerales</taxon>
        <taxon>Isosphaeraceae</taxon>
        <taxon>Paludisphaera</taxon>
    </lineage>
</organism>
<keyword evidence="1" id="KW-0472">Membrane</keyword>
<feature type="transmembrane region" description="Helical" evidence="1">
    <location>
        <begin position="71"/>
        <end position="89"/>
    </location>
</feature>
<feature type="transmembrane region" description="Helical" evidence="1">
    <location>
        <begin position="14"/>
        <end position="34"/>
    </location>
</feature>
<evidence type="ECO:0000313" key="2">
    <source>
        <dbReference type="EMBL" id="APW61661.1"/>
    </source>
</evidence>
<feature type="transmembrane region" description="Helical" evidence="1">
    <location>
        <begin position="440"/>
        <end position="460"/>
    </location>
</feature>
<feature type="transmembrane region" description="Helical" evidence="1">
    <location>
        <begin position="472"/>
        <end position="494"/>
    </location>
</feature>
<dbReference type="STRING" id="1387353.BSF38_03186"/>
<evidence type="ECO:0008006" key="4">
    <source>
        <dbReference type="Google" id="ProtNLM"/>
    </source>
</evidence>